<sequence>MNKQFIGWLSIALLIVLFVSGCSGERAETIVIPAQEENNIENHNSHPFLVKKIYPLPAVDKLFGWSSTNSIIGIFKKEEVAKRVPDYLHTLAFPYETPEMLQAWHQYTFNLLVSPDGKKMVEIMMSSTSNKGIINLISVQDGSKKEIATIDYNKLMYVQGGAWSNNSRYICYLVLAAKKKQPAEVHLFDTDTGSLKTYPLKEIENESPTAISISDNGDNLLLTILPNSKRDSSIIMGTITDNGINLQSEKLRTLGEPTWLNNNQFVFLGPENTLYEYDQRNGELSALLEKVTSFKFSPDRKKIAYFLYDRDTVYAGKLQGRNILFQEPVYHGIVPFDLFWSPDGNNLLIHGQKQSSPAEGSLTQIVPNNDSAYIVAF</sequence>
<reference evidence="1" key="1">
    <citation type="submission" date="2021-03" db="EMBL/GenBank/DDBJ databases">
        <title>Antimicrobial resistance genes in bacteria isolated from Japanese honey, and their potential for conferring macrolide and lincosamide resistance in the American foulbrood pathogen Paenibacillus larvae.</title>
        <authorList>
            <person name="Okamoto M."/>
            <person name="Kumagai M."/>
            <person name="Kanamori H."/>
            <person name="Takamatsu D."/>
        </authorList>
    </citation>
    <scope>NUCLEOTIDE SEQUENCE</scope>
    <source>
        <strain evidence="1">J27TS8</strain>
    </source>
</reference>
<dbReference type="SUPFAM" id="SSF82171">
    <property type="entry name" value="DPP6 N-terminal domain-like"/>
    <property type="match status" value="1"/>
</dbReference>
<proteinExistence type="predicted"/>
<evidence type="ECO:0000313" key="1">
    <source>
        <dbReference type="EMBL" id="GIN61925.1"/>
    </source>
</evidence>
<organism evidence="1 2">
    <name type="scientific">Robertmurraya siralis</name>
    <dbReference type="NCBI Taxonomy" id="77777"/>
    <lineage>
        <taxon>Bacteria</taxon>
        <taxon>Bacillati</taxon>
        <taxon>Bacillota</taxon>
        <taxon>Bacilli</taxon>
        <taxon>Bacillales</taxon>
        <taxon>Bacillaceae</taxon>
        <taxon>Robertmurraya</taxon>
    </lineage>
</organism>
<protein>
    <recommendedName>
        <fullName evidence="3">TolB protein</fullName>
    </recommendedName>
</protein>
<evidence type="ECO:0000313" key="2">
    <source>
        <dbReference type="Proteomes" id="UP000682111"/>
    </source>
</evidence>
<dbReference type="Gene3D" id="2.120.10.30">
    <property type="entry name" value="TolB, C-terminal domain"/>
    <property type="match status" value="1"/>
</dbReference>
<accession>A0A920BTA8</accession>
<dbReference type="AlphaFoldDB" id="A0A920BTA8"/>
<dbReference type="EMBL" id="BORC01000003">
    <property type="protein sequence ID" value="GIN61925.1"/>
    <property type="molecule type" value="Genomic_DNA"/>
</dbReference>
<gene>
    <name evidence="1" type="ORF">J27TS8_19180</name>
</gene>
<dbReference type="PROSITE" id="PS51257">
    <property type="entry name" value="PROKAR_LIPOPROTEIN"/>
    <property type="match status" value="1"/>
</dbReference>
<dbReference type="InterPro" id="IPR011042">
    <property type="entry name" value="6-blade_b-propeller_TolB-like"/>
</dbReference>
<dbReference type="Proteomes" id="UP000682111">
    <property type="component" value="Unassembled WGS sequence"/>
</dbReference>
<name>A0A920BTA8_9BACI</name>
<comment type="caution">
    <text evidence="1">The sequence shown here is derived from an EMBL/GenBank/DDBJ whole genome shotgun (WGS) entry which is preliminary data.</text>
</comment>
<dbReference type="RefSeq" id="WP_244988906.1">
    <property type="nucleotide sequence ID" value="NZ_BORC01000003.1"/>
</dbReference>
<evidence type="ECO:0008006" key="3">
    <source>
        <dbReference type="Google" id="ProtNLM"/>
    </source>
</evidence>
<keyword evidence="2" id="KW-1185">Reference proteome</keyword>